<feature type="region of interest" description="Disordered" evidence="1">
    <location>
        <begin position="141"/>
        <end position="178"/>
    </location>
</feature>
<dbReference type="NCBIfam" id="NF008528">
    <property type="entry name" value="PRK11463.1-2"/>
    <property type="match status" value="1"/>
</dbReference>
<dbReference type="InterPro" id="IPR007313">
    <property type="entry name" value="FxsA"/>
</dbReference>
<accession>A0A1H6DJW3</accession>
<keyword evidence="4" id="KW-1185">Reference proteome</keyword>
<keyword evidence="2" id="KW-1133">Transmembrane helix</keyword>
<dbReference type="PANTHER" id="PTHR35335">
    <property type="entry name" value="UPF0716 PROTEIN FXSA"/>
    <property type="match status" value="1"/>
</dbReference>
<evidence type="ECO:0000313" key="3">
    <source>
        <dbReference type="EMBL" id="SEG84946.1"/>
    </source>
</evidence>
<dbReference type="Proteomes" id="UP000236723">
    <property type="component" value="Unassembled WGS sequence"/>
</dbReference>
<gene>
    <name evidence="3" type="ORF">SAMN04489712_11798</name>
</gene>
<feature type="compositionally biased region" description="Low complexity" evidence="1">
    <location>
        <begin position="155"/>
        <end position="165"/>
    </location>
</feature>
<dbReference type="AlphaFoldDB" id="A0A1H6DJW3"/>
<dbReference type="Pfam" id="PF04186">
    <property type="entry name" value="FxsA"/>
    <property type="match status" value="1"/>
</dbReference>
<proteinExistence type="predicted"/>
<feature type="transmembrane region" description="Helical" evidence="2">
    <location>
        <begin position="31"/>
        <end position="48"/>
    </location>
</feature>
<reference evidence="4" key="1">
    <citation type="submission" date="2016-10" db="EMBL/GenBank/DDBJ databases">
        <authorList>
            <person name="Varghese N."/>
            <person name="Submissions S."/>
        </authorList>
    </citation>
    <scope>NUCLEOTIDE SEQUENCE [LARGE SCALE GENOMIC DNA]</scope>
    <source>
        <strain evidence="4">DSM 43163</strain>
    </source>
</reference>
<evidence type="ECO:0000256" key="2">
    <source>
        <dbReference type="SAM" id="Phobius"/>
    </source>
</evidence>
<dbReference type="EMBL" id="FNVO01000017">
    <property type="protein sequence ID" value="SEG84946.1"/>
    <property type="molecule type" value="Genomic_DNA"/>
</dbReference>
<protein>
    <submittedName>
        <fullName evidence="3">UPF0716 protein FxsA</fullName>
    </submittedName>
</protein>
<keyword evidence="2" id="KW-0812">Transmembrane</keyword>
<evidence type="ECO:0000256" key="1">
    <source>
        <dbReference type="SAM" id="MobiDB-lite"/>
    </source>
</evidence>
<dbReference type="PANTHER" id="PTHR35335:SF1">
    <property type="entry name" value="UPF0716 PROTEIN FXSA"/>
    <property type="match status" value="1"/>
</dbReference>
<sequence length="178" mass="18795">MLPLLMFLAFLLLPVLEIFVAIQVSAVLGGWQTAVLLLAGSLLGAWLVRREGRRAWRALSGAFAGGATPEREPADAGLLLAGGMLLLIPGFVTDVLGLAFVLPFTRPPVRRLLAAYAARRIRAAEQRLAAQGLDGMFGPGADLPPHLGFPPRPGPATGRRPADGPVIQGEVIHDDRTG</sequence>
<evidence type="ECO:0000313" key="4">
    <source>
        <dbReference type="Proteomes" id="UP000236723"/>
    </source>
</evidence>
<feature type="transmembrane region" description="Helical" evidence="2">
    <location>
        <begin position="78"/>
        <end position="102"/>
    </location>
</feature>
<dbReference type="GO" id="GO:0016020">
    <property type="term" value="C:membrane"/>
    <property type="evidence" value="ECO:0007669"/>
    <property type="project" value="InterPro"/>
</dbReference>
<keyword evidence="2" id="KW-0472">Membrane</keyword>
<organism evidence="3 4">
    <name type="scientific">Thermomonospora echinospora</name>
    <dbReference type="NCBI Taxonomy" id="1992"/>
    <lineage>
        <taxon>Bacteria</taxon>
        <taxon>Bacillati</taxon>
        <taxon>Actinomycetota</taxon>
        <taxon>Actinomycetes</taxon>
        <taxon>Streptosporangiales</taxon>
        <taxon>Thermomonosporaceae</taxon>
        <taxon>Thermomonospora</taxon>
    </lineage>
</organism>
<name>A0A1H6DJW3_9ACTN</name>